<feature type="region of interest" description="Disordered" evidence="1">
    <location>
        <begin position="366"/>
        <end position="616"/>
    </location>
</feature>
<evidence type="ECO:0000313" key="3">
    <source>
        <dbReference type="EMBL" id="VEL07243.1"/>
    </source>
</evidence>
<feature type="signal peptide" evidence="2">
    <location>
        <begin position="1"/>
        <end position="33"/>
    </location>
</feature>
<name>A0A3S4ZY89_9PLAT</name>
<keyword evidence="2" id="KW-0732">Signal</keyword>
<dbReference type="EMBL" id="CAAALY010001330">
    <property type="protein sequence ID" value="VEL07243.1"/>
    <property type="molecule type" value="Genomic_DNA"/>
</dbReference>
<keyword evidence="4" id="KW-1185">Reference proteome</keyword>
<evidence type="ECO:0000313" key="4">
    <source>
        <dbReference type="Proteomes" id="UP000784294"/>
    </source>
</evidence>
<dbReference type="InterPro" id="IPR016186">
    <property type="entry name" value="C-type_lectin-like/link_sf"/>
</dbReference>
<accession>A0A3S4ZY89</accession>
<dbReference type="Proteomes" id="UP000784294">
    <property type="component" value="Unassembled WGS sequence"/>
</dbReference>
<proteinExistence type="predicted"/>
<dbReference type="Gene3D" id="3.10.100.10">
    <property type="entry name" value="Mannose-Binding Protein A, subunit A"/>
    <property type="match status" value="1"/>
</dbReference>
<sequence>MQTCLPLAKLVRMSILALLLFLLHLARFPAVQATPTSAFRAHLAERSVVHHILEVTYRGYRYIHIQNLTLPFQAARSYCQFGFPDEMQLASVASEAEWVAEGLIVVVSILVNNVARALIQQVLAASKHTRSECNHLRHDRGSSPLSRCLHSSFGAWQATGVAGQTLNWHFASPISGGGDGDDGRLFWLGGQVSRAGGAVFTAHWLDGTRYDYNRLSADQLTGLLSAWPLGRTGCLTGRLGAVTPEAGEQKTGDVATGSATGNWSVEPEPCATARPFVCKAARGSHSASTRGRHSFVGQPPRAAAALAPSWPLVPSHRRYQPSLPGADVAPELSAIFGALTYSSLIGHLLEDPFSLNRWPGGLATKHPLDASSRRHPLPHRLPEARPTRVPAEPPTQAEAARTSPVGPPPTPMTPTPTGPPQQSISRWPGTPANRDSDQGVSGTPAALEATPPNPRQPGVAGLLISVGQQPKPEALSPADSVTTTEAPSTVGVATGTTSSPGLTSLEKRALSARLRRSSPLWSSEDEPSWTDFPGLFEPEPTAWPDSKTIDSPWLALDSPGAPGARLYSSFRPSGGEQKGPQMPRRLIDDSFWPSSQSLPSSPETGQQPWPPSAWPKLQFERLLAPQEAGARQRV</sequence>
<feature type="compositionally biased region" description="Low complexity" evidence="1">
    <location>
        <begin position="486"/>
        <end position="504"/>
    </location>
</feature>
<gene>
    <name evidence="3" type="ORF">PXEA_LOCUS683</name>
</gene>
<comment type="caution">
    <text evidence="3">The sequence shown here is derived from an EMBL/GenBank/DDBJ whole genome shotgun (WGS) entry which is preliminary data.</text>
</comment>
<dbReference type="AlphaFoldDB" id="A0A3S4ZY89"/>
<feature type="compositionally biased region" description="Pro residues" evidence="1">
    <location>
        <begin position="405"/>
        <end position="419"/>
    </location>
</feature>
<protein>
    <recommendedName>
        <fullName evidence="5">C-type lectin domain-containing protein</fullName>
    </recommendedName>
</protein>
<evidence type="ECO:0000256" key="2">
    <source>
        <dbReference type="SAM" id="SignalP"/>
    </source>
</evidence>
<reference evidence="3" key="1">
    <citation type="submission" date="2018-11" db="EMBL/GenBank/DDBJ databases">
        <authorList>
            <consortium name="Pathogen Informatics"/>
        </authorList>
    </citation>
    <scope>NUCLEOTIDE SEQUENCE</scope>
</reference>
<evidence type="ECO:0000256" key="1">
    <source>
        <dbReference type="SAM" id="MobiDB-lite"/>
    </source>
</evidence>
<organism evidence="3 4">
    <name type="scientific">Protopolystoma xenopodis</name>
    <dbReference type="NCBI Taxonomy" id="117903"/>
    <lineage>
        <taxon>Eukaryota</taxon>
        <taxon>Metazoa</taxon>
        <taxon>Spiralia</taxon>
        <taxon>Lophotrochozoa</taxon>
        <taxon>Platyhelminthes</taxon>
        <taxon>Monogenea</taxon>
        <taxon>Polyopisthocotylea</taxon>
        <taxon>Polystomatidea</taxon>
        <taxon>Polystomatidae</taxon>
        <taxon>Protopolystoma</taxon>
    </lineage>
</organism>
<evidence type="ECO:0008006" key="5">
    <source>
        <dbReference type="Google" id="ProtNLM"/>
    </source>
</evidence>
<feature type="chain" id="PRO_5018586983" description="C-type lectin domain-containing protein" evidence="2">
    <location>
        <begin position="34"/>
        <end position="634"/>
    </location>
</feature>
<feature type="compositionally biased region" description="Low complexity" evidence="1">
    <location>
        <begin position="590"/>
        <end position="602"/>
    </location>
</feature>